<organism evidence="3 4">
    <name type="scientific">Kibdelosporangium lantanae</name>
    <dbReference type="NCBI Taxonomy" id="1497396"/>
    <lineage>
        <taxon>Bacteria</taxon>
        <taxon>Bacillati</taxon>
        <taxon>Actinomycetota</taxon>
        <taxon>Actinomycetes</taxon>
        <taxon>Pseudonocardiales</taxon>
        <taxon>Pseudonocardiaceae</taxon>
        <taxon>Kibdelosporangium</taxon>
    </lineage>
</organism>
<comment type="caution">
    <text evidence="3">The sequence shown here is derived from an EMBL/GenBank/DDBJ whole genome shotgun (WGS) entry which is preliminary data.</text>
</comment>
<dbReference type="EMBL" id="JBHTIS010000163">
    <property type="protein sequence ID" value="MFD1044930.1"/>
    <property type="molecule type" value="Genomic_DNA"/>
</dbReference>
<dbReference type="Gene3D" id="2.60.120.1060">
    <property type="entry name" value="NPCBM/NEW2 domain"/>
    <property type="match status" value="1"/>
</dbReference>
<evidence type="ECO:0000259" key="2">
    <source>
        <dbReference type="SMART" id="SM00776"/>
    </source>
</evidence>
<reference evidence="4" key="1">
    <citation type="journal article" date="2019" name="Int. J. Syst. Evol. Microbiol.">
        <title>The Global Catalogue of Microorganisms (GCM) 10K type strain sequencing project: providing services to taxonomists for standard genome sequencing and annotation.</title>
        <authorList>
            <consortium name="The Broad Institute Genomics Platform"/>
            <consortium name="The Broad Institute Genome Sequencing Center for Infectious Disease"/>
            <person name="Wu L."/>
            <person name="Ma J."/>
        </authorList>
    </citation>
    <scope>NUCLEOTIDE SEQUENCE [LARGE SCALE GENOMIC DNA]</scope>
    <source>
        <strain evidence="4">JCM 31486</strain>
    </source>
</reference>
<gene>
    <name evidence="3" type="ORF">ACFQ1S_04630</name>
</gene>
<dbReference type="SMART" id="SM00776">
    <property type="entry name" value="NPCBM"/>
    <property type="match status" value="1"/>
</dbReference>
<protein>
    <submittedName>
        <fullName evidence="3">NPCBM/NEW2 domain-containing protein</fullName>
    </submittedName>
</protein>
<feature type="domain" description="Glycosyl hydrolase family 98 putative carbohydrate-binding module" evidence="2">
    <location>
        <begin position="6"/>
        <end position="153"/>
    </location>
</feature>
<accession>A0ABW3M4Y1</accession>
<sequence length="154" mass="16294">VPGLPPHGSWALGDVPSAMESGGYGPIERDMSNGGPKGGDGKPLTINGVHYAKGMGGHAPTEIIYYLGEQCSHVSMFVGIDDERDEKQAGAATFEIWADGVRKADSGVRTWRDDPVELSADLTGARFLRLVETDGGDTNSYDRGDWAAPVLTCA</sequence>
<dbReference type="InterPro" id="IPR013222">
    <property type="entry name" value="Glyco_hyd_98_carb-bd"/>
</dbReference>
<feature type="region of interest" description="Disordered" evidence="1">
    <location>
        <begin position="1"/>
        <end position="42"/>
    </location>
</feature>
<evidence type="ECO:0000313" key="4">
    <source>
        <dbReference type="Proteomes" id="UP001597045"/>
    </source>
</evidence>
<name>A0ABW3M4Y1_9PSEU</name>
<dbReference type="InterPro" id="IPR008979">
    <property type="entry name" value="Galactose-bd-like_sf"/>
</dbReference>
<dbReference type="InterPro" id="IPR038637">
    <property type="entry name" value="NPCBM_sf"/>
</dbReference>
<dbReference type="Proteomes" id="UP001597045">
    <property type="component" value="Unassembled WGS sequence"/>
</dbReference>
<evidence type="ECO:0000256" key="1">
    <source>
        <dbReference type="SAM" id="MobiDB-lite"/>
    </source>
</evidence>
<feature type="non-terminal residue" evidence="3">
    <location>
        <position position="1"/>
    </location>
</feature>
<evidence type="ECO:0000313" key="3">
    <source>
        <dbReference type="EMBL" id="MFD1044930.1"/>
    </source>
</evidence>
<keyword evidence="4" id="KW-1185">Reference proteome</keyword>
<dbReference type="SUPFAM" id="SSF49785">
    <property type="entry name" value="Galactose-binding domain-like"/>
    <property type="match status" value="1"/>
</dbReference>
<dbReference type="Pfam" id="PF08305">
    <property type="entry name" value="NPCBM"/>
    <property type="match status" value="1"/>
</dbReference>
<proteinExistence type="predicted"/>